<dbReference type="AlphaFoldDB" id="A0A3E2MWE8"/>
<organism evidence="2 3">
    <name type="scientific">Mycobacterium marinum</name>
    <dbReference type="NCBI Taxonomy" id="1781"/>
    <lineage>
        <taxon>Bacteria</taxon>
        <taxon>Bacillati</taxon>
        <taxon>Actinomycetota</taxon>
        <taxon>Actinomycetes</taxon>
        <taxon>Mycobacteriales</taxon>
        <taxon>Mycobacteriaceae</taxon>
        <taxon>Mycobacterium</taxon>
        <taxon>Mycobacterium ulcerans group</taxon>
    </lineage>
</organism>
<evidence type="ECO:0000313" key="2">
    <source>
        <dbReference type="EMBL" id="RFZ41718.1"/>
    </source>
</evidence>
<dbReference type="RefSeq" id="WP_012396487.1">
    <property type="nucleotide sequence ID" value="NZ_BQLA01000091.1"/>
</dbReference>
<reference evidence="2 3" key="1">
    <citation type="journal article" date="2018" name="Sci. Rep.">
        <title>Extensive genomic diversity among Mycobacterium marinum strains revealed by whole genome sequencing.</title>
        <authorList>
            <person name="Das S."/>
            <person name="Pettersson B.M."/>
            <person name="Behra P.R."/>
            <person name="Mallick A."/>
            <person name="Cheramie M."/>
            <person name="Ramesh M."/>
            <person name="Shirreff L."/>
            <person name="DuCote T."/>
            <person name="Dasgupta S."/>
            <person name="Ennis D.G."/>
            <person name="Kirsebom L.A."/>
        </authorList>
    </citation>
    <scope>NUCLEOTIDE SEQUENCE [LARGE SCALE GENOMIC DNA]</scope>
    <source>
        <strain evidence="2 3">Davis1</strain>
    </source>
</reference>
<dbReference type="EMBL" id="PEDF01000075">
    <property type="protein sequence ID" value="RFZ41718.1"/>
    <property type="molecule type" value="Genomic_DNA"/>
</dbReference>
<sequence>MALPEASEALDSTLRDLKARIAALEASRTSYEEIVDAIKAFGQTQQMLADVLRAYGGDMRGTAEDSNERIRKLEASVAEIKKMLTQG</sequence>
<name>A0A3E2MWE8_MYCMR</name>
<dbReference type="GeneID" id="34340171"/>
<dbReference type="OMA" id="GANQRQH"/>
<accession>A0A3E2MWE8</accession>
<protein>
    <submittedName>
        <fullName evidence="2">Uncharacterized protein</fullName>
    </submittedName>
</protein>
<evidence type="ECO:0000313" key="3">
    <source>
        <dbReference type="Proteomes" id="UP000257451"/>
    </source>
</evidence>
<proteinExistence type="predicted"/>
<keyword evidence="1" id="KW-0175">Coiled coil</keyword>
<comment type="caution">
    <text evidence="2">The sequence shown here is derived from an EMBL/GenBank/DDBJ whole genome shotgun (WGS) entry which is preliminary data.</text>
</comment>
<evidence type="ECO:0000256" key="1">
    <source>
        <dbReference type="SAM" id="Coils"/>
    </source>
</evidence>
<dbReference type="Proteomes" id="UP000257451">
    <property type="component" value="Unassembled WGS sequence"/>
</dbReference>
<gene>
    <name evidence="2" type="ORF">DAVIS_02371</name>
</gene>
<feature type="coiled-coil region" evidence="1">
    <location>
        <begin position="7"/>
        <end position="34"/>
    </location>
</feature>